<dbReference type="InParanoid" id="D8U9Z1"/>
<name>D8U9Z1_VOLCA</name>
<dbReference type="Proteomes" id="UP000001058">
    <property type="component" value="Unassembled WGS sequence"/>
</dbReference>
<feature type="region of interest" description="Disordered" evidence="1">
    <location>
        <begin position="82"/>
        <end position="103"/>
    </location>
</feature>
<gene>
    <name evidence="2" type="ORF">VOLCADRAFT_96378</name>
</gene>
<dbReference type="KEGG" id="vcn:VOLCADRAFT_96378"/>
<sequence>MDSSNSREPKICQPNGPVDMYDNYVILSEERLCWRTDYCRLQETPGRGDSAAGGSSTPNPAVVVVVGTASFHFQANRIRRLRTLNRRDAGDNNRSNPMVEGHS</sequence>
<accession>D8U9Z1</accession>
<dbReference type="GeneID" id="9616622"/>
<dbReference type="AlphaFoldDB" id="D8U9Z1"/>
<evidence type="ECO:0000256" key="1">
    <source>
        <dbReference type="SAM" id="MobiDB-lite"/>
    </source>
</evidence>
<dbReference type="EMBL" id="GL378372">
    <property type="protein sequence ID" value="EFJ43496.1"/>
    <property type="molecule type" value="Genomic_DNA"/>
</dbReference>
<reference evidence="2 3" key="1">
    <citation type="journal article" date="2010" name="Science">
        <title>Genomic analysis of organismal complexity in the multicellular green alga Volvox carteri.</title>
        <authorList>
            <person name="Prochnik S.E."/>
            <person name="Umen J."/>
            <person name="Nedelcu A.M."/>
            <person name="Hallmann A."/>
            <person name="Miller S.M."/>
            <person name="Nishii I."/>
            <person name="Ferris P."/>
            <person name="Kuo A."/>
            <person name="Mitros T."/>
            <person name="Fritz-Laylin L.K."/>
            <person name="Hellsten U."/>
            <person name="Chapman J."/>
            <person name="Simakov O."/>
            <person name="Rensing S.A."/>
            <person name="Terry A."/>
            <person name="Pangilinan J."/>
            <person name="Kapitonov V."/>
            <person name="Jurka J."/>
            <person name="Salamov A."/>
            <person name="Shapiro H."/>
            <person name="Schmutz J."/>
            <person name="Grimwood J."/>
            <person name="Lindquist E."/>
            <person name="Lucas S."/>
            <person name="Grigoriev I.V."/>
            <person name="Schmitt R."/>
            <person name="Kirk D."/>
            <person name="Rokhsar D.S."/>
        </authorList>
    </citation>
    <scope>NUCLEOTIDE SEQUENCE [LARGE SCALE GENOMIC DNA]</scope>
    <source>
        <strain evidence="3">f. Nagariensis / Eve</strain>
    </source>
</reference>
<evidence type="ECO:0000313" key="2">
    <source>
        <dbReference type="EMBL" id="EFJ43496.1"/>
    </source>
</evidence>
<proteinExistence type="predicted"/>
<protein>
    <submittedName>
        <fullName evidence="2">Uncharacterized protein</fullName>
    </submittedName>
</protein>
<keyword evidence="3" id="KW-1185">Reference proteome</keyword>
<dbReference type="RefSeq" id="XP_002955425.1">
    <property type="nucleotide sequence ID" value="XM_002955379.1"/>
</dbReference>
<evidence type="ECO:0000313" key="3">
    <source>
        <dbReference type="Proteomes" id="UP000001058"/>
    </source>
</evidence>
<organism evidence="3">
    <name type="scientific">Volvox carteri f. nagariensis</name>
    <dbReference type="NCBI Taxonomy" id="3068"/>
    <lineage>
        <taxon>Eukaryota</taxon>
        <taxon>Viridiplantae</taxon>
        <taxon>Chlorophyta</taxon>
        <taxon>core chlorophytes</taxon>
        <taxon>Chlorophyceae</taxon>
        <taxon>CS clade</taxon>
        <taxon>Chlamydomonadales</taxon>
        <taxon>Volvocaceae</taxon>
        <taxon>Volvox</taxon>
    </lineage>
</organism>